<gene>
    <name evidence="10" type="ORF">NKR19_g2599</name>
</gene>
<name>A0AA38VYY2_9PEZI</name>
<dbReference type="Pfam" id="PF00999">
    <property type="entry name" value="Na_H_Exchanger"/>
    <property type="match status" value="1"/>
</dbReference>
<dbReference type="AlphaFoldDB" id="A0AA38VYY2"/>
<dbReference type="GO" id="GO:0015297">
    <property type="term" value="F:antiporter activity"/>
    <property type="evidence" value="ECO:0007669"/>
    <property type="project" value="UniProtKB-KW"/>
</dbReference>
<evidence type="ECO:0000256" key="8">
    <source>
        <dbReference type="SAM" id="Phobius"/>
    </source>
</evidence>
<keyword evidence="11" id="KW-1185">Reference proteome</keyword>
<evidence type="ECO:0000256" key="1">
    <source>
        <dbReference type="ARBA" id="ARBA00004141"/>
    </source>
</evidence>
<reference evidence="10" key="1">
    <citation type="submission" date="2022-07" db="EMBL/GenBank/DDBJ databases">
        <title>Fungi with potential for degradation of polypropylene.</title>
        <authorList>
            <person name="Gostincar C."/>
        </authorList>
    </citation>
    <scope>NUCLEOTIDE SEQUENCE</scope>
    <source>
        <strain evidence="10">EXF-13287</strain>
    </source>
</reference>
<keyword evidence="2" id="KW-0813">Transport</keyword>
<feature type="transmembrane region" description="Helical" evidence="8">
    <location>
        <begin position="414"/>
        <end position="437"/>
    </location>
</feature>
<keyword evidence="3" id="KW-0050">Antiport</keyword>
<dbReference type="EMBL" id="JANBVN010000027">
    <property type="protein sequence ID" value="KAJ9161075.1"/>
    <property type="molecule type" value="Genomic_DNA"/>
</dbReference>
<proteinExistence type="predicted"/>
<feature type="transmembrane region" description="Helical" evidence="8">
    <location>
        <begin position="133"/>
        <end position="155"/>
    </location>
</feature>
<evidence type="ECO:0000256" key="6">
    <source>
        <dbReference type="ARBA" id="ARBA00023065"/>
    </source>
</evidence>
<comment type="subcellular location">
    <subcellularLocation>
        <location evidence="1">Membrane</location>
        <topology evidence="1">Multi-pass membrane protein</topology>
    </subcellularLocation>
</comment>
<feature type="transmembrane region" description="Helical" evidence="8">
    <location>
        <begin position="17"/>
        <end position="36"/>
    </location>
</feature>
<evidence type="ECO:0000313" key="10">
    <source>
        <dbReference type="EMBL" id="KAJ9161075.1"/>
    </source>
</evidence>
<dbReference type="Proteomes" id="UP001174691">
    <property type="component" value="Unassembled WGS sequence"/>
</dbReference>
<evidence type="ECO:0000256" key="4">
    <source>
        <dbReference type="ARBA" id="ARBA00022692"/>
    </source>
</evidence>
<dbReference type="PANTHER" id="PTHR43562">
    <property type="entry name" value="NAPA-TYPE SODIUM/HYDROGEN ANTIPORTER"/>
    <property type="match status" value="1"/>
</dbReference>
<evidence type="ECO:0000256" key="3">
    <source>
        <dbReference type="ARBA" id="ARBA00022449"/>
    </source>
</evidence>
<protein>
    <submittedName>
        <fullName evidence="10">Sodium/hydrogen exchanger</fullName>
    </submittedName>
</protein>
<evidence type="ECO:0000259" key="9">
    <source>
        <dbReference type="Pfam" id="PF00999"/>
    </source>
</evidence>
<evidence type="ECO:0000256" key="2">
    <source>
        <dbReference type="ARBA" id="ARBA00022448"/>
    </source>
</evidence>
<comment type="caution">
    <text evidence="10">The sequence shown here is derived from an EMBL/GenBank/DDBJ whole genome shotgun (WGS) entry which is preliminary data.</text>
</comment>
<organism evidence="10 11">
    <name type="scientific">Coniochaeta hoffmannii</name>
    <dbReference type="NCBI Taxonomy" id="91930"/>
    <lineage>
        <taxon>Eukaryota</taxon>
        <taxon>Fungi</taxon>
        <taxon>Dikarya</taxon>
        <taxon>Ascomycota</taxon>
        <taxon>Pezizomycotina</taxon>
        <taxon>Sordariomycetes</taxon>
        <taxon>Sordariomycetidae</taxon>
        <taxon>Coniochaetales</taxon>
        <taxon>Coniochaetaceae</taxon>
        <taxon>Coniochaeta</taxon>
    </lineage>
</organism>
<feature type="transmembrane region" description="Helical" evidence="8">
    <location>
        <begin position="43"/>
        <end position="65"/>
    </location>
</feature>
<accession>A0AA38VYY2</accession>
<keyword evidence="7 8" id="KW-0472">Membrane</keyword>
<evidence type="ECO:0000256" key="7">
    <source>
        <dbReference type="ARBA" id="ARBA00023136"/>
    </source>
</evidence>
<dbReference type="GO" id="GO:0016020">
    <property type="term" value="C:membrane"/>
    <property type="evidence" value="ECO:0007669"/>
    <property type="project" value="UniProtKB-SubCell"/>
</dbReference>
<feature type="transmembrane region" description="Helical" evidence="8">
    <location>
        <begin position="210"/>
        <end position="234"/>
    </location>
</feature>
<dbReference type="InterPro" id="IPR038770">
    <property type="entry name" value="Na+/solute_symporter_sf"/>
</dbReference>
<feature type="transmembrane region" description="Helical" evidence="8">
    <location>
        <begin position="167"/>
        <end position="190"/>
    </location>
</feature>
<keyword evidence="5 8" id="KW-1133">Transmembrane helix</keyword>
<feature type="transmembrane region" description="Helical" evidence="8">
    <location>
        <begin position="71"/>
        <end position="92"/>
    </location>
</feature>
<sequence>MPADPSGAFLEYHEPDIVKILTLLSFFVALSVSEWLSNKIIRAGLIGQIIVGMIYGVPIGNILAIEWQETFLALGYIGLILVIFEGGLTIRIDLLRQSIALSVIAALLGVLTPIALSFALLYAGFGHAPLEAFIVGVALCSTSLGTTFVVINSASASRGLDFSSTRVGTVLLSAAVLDDVCGLVLVSVIRELRDIGDDNNTNLGWVIGRPILASGLMAILTPLLAQFVFVMALVLGAFSAIAAYAGASVLFGSFLAGMFLSILQRPEATNADRLHDIAADPSSAFSATFDKYLADVQRFVFQPLFFASVGFAIPFLELWTGEMIWKGVVFTILMVLGKLIVGLCIPLWDLAASVRRPQMENSLDGEKPVSHAGSLVSSWAPATLLGTAMVARGEIGLLIIQIGLNETPYLGRKAFVVAVWAIVLNTIIGPAAAGFLIQAVGRKIVAHPRWGVQPE</sequence>
<dbReference type="PANTHER" id="PTHR43562:SF2">
    <property type="entry name" value="SODIUM-HYDROGEN ANTIPORTER"/>
    <property type="match status" value="1"/>
</dbReference>
<dbReference type="GO" id="GO:1902600">
    <property type="term" value="P:proton transmembrane transport"/>
    <property type="evidence" value="ECO:0007669"/>
    <property type="project" value="InterPro"/>
</dbReference>
<evidence type="ECO:0000313" key="11">
    <source>
        <dbReference type="Proteomes" id="UP001174691"/>
    </source>
</evidence>
<feature type="transmembrane region" description="Helical" evidence="8">
    <location>
        <begin position="241"/>
        <end position="263"/>
    </location>
</feature>
<dbReference type="Gene3D" id="1.20.1530.20">
    <property type="match status" value="1"/>
</dbReference>
<feature type="transmembrane region" description="Helical" evidence="8">
    <location>
        <begin position="99"/>
        <end position="121"/>
    </location>
</feature>
<keyword evidence="4 8" id="KW-0812">Transmembrane</keyword>
<feature type="transmembrane region" description="Helical" evidence="8">
    <location>
        <begin position="328"/>
        <end position="348"/>
    </location>
</feature>
<evidence type="ECO:0000256" key="5">
    <source>
        <dbReference type="ARBA" id="ARBA00022989"/>
    </source>
</evidence>
<keyword evidence="6" id="KW-0406">Ion transport</keyword>
<dbReference type="InterPro" id="IPR006153">
    <property type="entry name" value="Cation/H_exchanger_TM"/>
</dbReference>
<feature type="transmembrane region" description="Helical" evidence="8">
    <location>
        <begin position="299"/>
        <end position="316"/>
    </location>
</feature>
<feature type="domain" description="Cation/H+ exchanger transmembrane" evidence="9">
    <location>
        <begin position="32"/>
        <end position="432"/>
    </location>
</feature>